<accession>A0AAW0A7U9</accession>
<dbReference type="Proteomes" id="UP001362999">
    <property type="component" value="Unassembled WGS sequence"/>
</dbReference>
<gene>
    <name evidence="3" type="ORF">R3P38DRAFT_3043402</name>
</gene>
<feature type="transmembrane region" description="Helical" evidence="1">
    <location>
        <begin position="94"/>
        <end position="112"/>
    </location>
</feature>
<evidence type="ECO:0000313" key="3">
    <source>
        <dbReference type="EMBL" id="KAK7001987.1"/>
    </source>
</evidence>
<keyword evidence="1" id="KW-1133">Transmembrane helix</keyword>
<reference evidence="3 4" key="1">
    <citation type="journal article" date="2024" name="J Genomics">
        <title>Draft genome sequencing and assembly of Favolaschia claudopus CIRM-BRFM 2984 isolated from oak limbs.</title>
        <authorList>
            <person name="Navarro D."/>
            <person name="Drula E."/>
            <person name="Chaduli D."/>
            <person name="Cazenave R."/>
            <person name="Ahrendt S."/>
            <person name="Wang J."/>
            <person name="Lipzen A."/>
            <person name="Daum C."/>
            <person name="Barry K."/>
            <person name="Grigoriev I.V."/>
            <person name="Favel A."/>
            <person name="Rosso M.N."/>
            <person name="Martin F."/>
        </authorList>
    </citation>
    <scope>NUCLEOTIDE SEQUENCE [LARGE SCALE GENOMIC DNA]</scope>
    <source>
        <strain evidence="3 4">CIRM-BRFM 2984</strain>
    </source>
</reference>
<dbReference type="AlphaFoldDB" id="A0AAW0A7U9"/>
<evidence type="ECO:0000256" key="1">
    <source>
        <dbReference type="SAM" id="Phobius"/>
    </source>
</evidence>
<name>A0AAW0A7U9_9AGAR</name>
<dbReference type="Pfam" id="PF20151">
    <property type="entry name" value="DUF6533"/>
    <property type="match status" value="1"/>
</dbReference>
<feature type="transmembrane region" description="Helical" evidence="1">
    <location>
        <begin position="178"/>
        <end position="197"/>
    </location>
</feature>
<keyword evidence="4" id="KW-1185">Reference proteome</keyword>
<dbReference type="EMBL" id="JAWWNJ010000080">
    <property type="protein sequence ID" value="KAK7001987.1"/>
    <property type="molecule type" value="Genomic_DNA"/>
</dbReference>
<feature type="transmembrane region" description="Helical" evidence="1">
    <location>
        <begin position="12"/>
        <end position="33"/>
    </location>
</feature>
<dbReference type="InterPro" id="IPR045340">
    <property type="entry name" value="DUF6533"/>
</dbReference>
<keyword evidence="1" id="KW-0812">Transmembrane</keyword>
<feature type="transmembrane region" description="Helical" evidence="1">
    <location>
        <begin position="124"/>
        <end position="144"/>
    </location>
</feature>
<organism evidence="3 4">
    <name type="scientific">Favolaschia claudopus</name>
    <dbReference type="NCBI Taxonomy" id="2862362"/>
    <lineage>
        <taxon>Eukaryota</taxon>
        <taxon>Fungi</taxon>
        <taxon>Dikarya</taxon>
        <taxon>Basidiomycota</taxon>
        <taxon>Agaricomycotina</taxon>
        <taxon>Agaricomycetes</taxon>
        <taxon>Agaricomycetidae</taxon>
        <taxon>Agaricales</taxon>
        <taxon>Marasmiineae</taxon>
        <taxon>Mycenaceae</taxon>
        <taxon>Favolaschia</taxon>
    </lineage>
</organism>
<protein>
    <recommendedName>
        <fullName evidence="2">DUF6533 domain-containing protein</fullName>
    </recommendedName>
</protein>
<keyword evidence="1" id="KW-0472">Membrane</keyword>
<feature type="transmembrane region" description="Helical" evidence="1">
    <location>
        <begin position="45"/>
        <end position="68"/>
    </location>
</feature>
<evidence type="ECO:0000259" key="2">
    <source>
        <dbReference type="Pfam" id="PF20151"/>
    </source>
</evidence>
<proteinExistence type="predicted"/>
<comment type="caution">
    <text evidence="3">The sequence shown here is derived from an EMBL/GenBank/DDBJ whole genome shotgun (WGS) entry which is preliminary data.</text>
</comment>
<sequence>MTSLYPTAADLSSSHFLGAISFALLFYDYLLTLDLEISRYWGSRFSWPTVLFFINRYGALLGNVPVIVQKFWSAPESSALSPHKLATKEHLELYHQWFVITTQILIGVMLIFRTHALYERNRAILILMLMVGAGVVAACIWGTIFSGKAQAVLGPGSEMPVHLGCTYTIIDSQTIDLIVAWASMALFDSLIFFLTLYKALSQRYLVGVQLLHVLLRDGSIYFGVVVVSNLCNIMTFIFGGPFTRGVATTFTNIISSIMISRLMLNIRDPSLANKRQEYSEGHANSGEVVEFSTCMMSEELSTPDSDTADGWI</sequence>
<feature type="transmembrane region" description="Helical" evidence="1">
    <location>
        <begin position="218"/>
        <end position="239"/>
    </location>
</feature>
<feature type="domain" description="DUF6533" evidence="2">
    <location>
        <begin position="19"/>
        <end position="61"/>
    </location>
</feature>
<evidence type="ECO:0000313" key="4">
    <source>
        <dbReference type="Proteomes" id="UP001362999"/>
    </source>
</evidence>
<feature type="transmembrane region" description="Helical" evidence="1">
    <location>
        <begin position="245"/>
        <end position="264"/>
    </location>
</feature>